<dbReference type="HOGENOM" id="CLU_012341_0_0_0"/>
<proteinExistence type="predicted"/>
<evidence type="ECO:0000259" key="7">
    <source>
        <dbReference type="Pfam" id="PF02687"/>
    </source>
</evidence>
<dbReference type="PANTHER" id="PTHR30287">
    <property type="entry name" value="MEMBRANE COMPONENT OF PREDICTED ABC SUPERFAMILY METABOLITE UPTAKE TRANSPORTER"/>
    <property type="match status" value="1"/>
</dbReference>
<dbReference type="EMBL" id="CP001998">
    <property type="protein sequence ID" value="ADE55692.1"/>
    <property type="molecule type" value="Genomic_DNA"/>
</dbReference>
<evidence type="ECO:0000256" key="1">
    <source>
        <dbReference type="ARBA" id="ARBA00004651"/>
    </source>
</evidence>
<keyword evidence="3 6" id="KW-0812">Transmembrane</keyword>
<feature type="transmembrane region" description="Helical" evidence="6">
    <location>
        <begin position="403"/>
        <end position="420"/>
    </location>
</feature>
<dbReference type="STRING" id="583355.Caka_2677"/>
<name>D5EPV9_CORAD</name>
<dbReference type="AlphaFoldDB" id="D5EPV9"/>
<feature type="transmembrane region" description="Helical" evidence="6">
    <location>
        <begin position="716"/>
        <end position="738"/>
    </location>
</feature>
<organism evidence="8 9">
    <name type="scientific">Coraliomargarita akajimensis (strain DSM 45221 / IAM 15411 / JCM 23193 / KCTC 12865 / 04OKA010-24)</name>
    <dbReference type="NCBI Taxonomy" id="583355"/>
    <lineage>
        <taxon>Bacteria</taxon>
        <taxon>Pseudomonadati</taxon>
        <taxon>Verrucomicrobiota</taxon>
        <taxon>Opitutia</taxon>
        <taxon>Puniceicoccales</taxon>
        <taxon>Coraliomargaritaceae</taxon>
        <taxon>Coraliomargarita</taxon>
    </lineage>
</organism>
<evidence type="ECO:0000256" key="6">
    <source>
        <dbReference type="SAM" id="Phobius"/>
    </source>
</evidence>
<dbReference type="PANTHER" id="PTHR30287:SF2">
    <property type="entry name" value="BLL1001 PROTEIN"/>
    <property type="match status" value="1"/>
</dbReference>
<evidence type="ECO:0000256" key="3">
    <source>
        <dbReference type="ARBA" id="ARBA00022692"/>
    </source>
</evidence>
<dbReference type="InterPro" id="IPR038766">
    <property type="entry name" value="Membrane_comp_ABC_pdt"/>
</dbReference>
<feature type="transmembrane region" description="Helical" evidence="6">
    <location>
        <begin position="758"/>
        <end position="786"/>
    </location>
</feature>
<evidence type="ECO:0000313" key="8">
    <source>
        <dbReference type="EMBL" id="ADE55692.1"/>
    </source>
</evidence>
<evidence type="ECO:0000256" key="2">
    <source>
        <dbReference type="ARBA" id="ARBA00022475"/>
    </source>
</evidence>
<dbReference type="GO" id="GO:0005886">
    <property type="term" value="C:plasma membrane"/>
    <property type="evidence" value="ECO:0007669"/>
    <property type="project" value="UniProtKB-SubCell"/>
</dbReference>
<keyword evidence="2" id="KW-1003">Cell membrane</keyword>
<keyword evidence="9" id="KW-1185">Reference proteome</keyword>
<reference evidence="8 9" key="1">
    <citation type="journal article" date="2010" name="Stand. Genomic Sci.">
        <title>Complete genome sequence of Coraliomargarita akajimensis type strain (04OKA010-24).</title>
        <authorList>
            <person name="Mavromatis K."/>
            <person name="Abt B."/>
            <person name="Brambilla E."/>
            <person name="Lapidus A."/>
            <person name="Copeland A."/>
            <person name="Deshpande S."/>
            <person name="Nolan M."/>
            <person name="Lucas S."/>
            <person name="Tice H."/>
            <person name="Cheng J.F."/>
            <person name="Han C."/>
            <person name="Detter J.C."/>
            <person name="Woyke T."/>
            <person name="Goodwin L."/>
            <person name="Pitluck S."/>
            <person name="Held B."/>
            <person name="Brettin T."/>
            <person name="Tapia R."/>
            <person name="Ivanova N."/>
            <person name="Mikhailova N."/>
            <person name="Pati A."/>
            <person name="Liolios K."/>
            <person name="Chen A."/>
            <person name="Palaniappan K."/>
            <person name="Land M."/>
            <person name="Hauser L."/>
            <person name="Chang Y.J."/>
            <person name="Jeffries C.D."/>
            <person name="Rohde M."/>
            <person name="Goker M."/>
            <person name="Bristow J."/>
            <person name="Eisen J.A."/>
            <person name="Markowitz V."/>
            <person name="Hugenholtz P."/>
            <person name="Klenk H.P."/>
            <person name="Kyrpides N.C."/>
        </authorList>
    </citation>
    <scope>NUCLEOTIDE SEQUENCE [LARGE SCALE GENOMIC DNA]</scope>
    <source>
        <strain evidence="9">DSM 45221 / IAM 15411 / JCM 23193 / KCTC 12865</strain>
    </source>
</reference>
<keyword evidence="4 6" id="KW-1133">Transmembrane helix</keyword>
<feature type="transmembrane region" description="Helical" evidence="6">
    <location>
        <begin position="255"/>
        <end position="278"/>
    </location>
</feature>
<feature type="transmembrane region" description="Helical" evidence="6">
    <location>
        <begin position="299"/>
        <end position="325"/>
    </location>
</feature>
<feature type="domain" description="ABC3 transporter permease C-terminal" evidence="7">
    <location>
        <begin position="256"/>
        <end position="382"/>
    </location>
</feature>
<keyword evidence="5 6" id="KW-0472">Membrane</keyword>
<evidence type="ECO:0000256" key="5">
    <source>
        <dbReference type="ARBA" id="ARBA00023136"/>
    </source>
</evidence>
<protein>
    <recommendedName>
        <fullName evidence="7">ABC3 transporter permease C-terminal domain-containing protein</fullName>
    </recommendedName>
</protein>
<feature type="transmembrane region" description="Helical" evidence="6">
    <location>
        <begin position="806"/>
        <end position="832"/>
    </location>
</feature>
<dbReference type="InterPro" id="IPR003838">
    <property type="entry name" value="ABC3_permease_C"/>
</dbReference>
<dbReference type="Pfam" id="PF02687">
    <property type="entry name" value="FtsX"/>
    <property type="match status" value="2"/>
</dbReference>
<feature type="domain" description="ABC3 transporter permease C-terminal" evidence="7">
    <location>
        <begin position="719"/>
        <end position="827"/>
    </location>
</feature>
<sequence>MGTYLLLLLIVAVGVGSLNGIRQASRAASANFGLFNAAISGRTDFLLQAPVGALRENDLLRLNELGQDPDWHLCPVLEGTLSLLGAEGQAIRSLRLVGLDLVAVGNLPHFIEEGYRFEAEDAKWHEWVGQSDAVWVGQALAEQEALAVGSVVTIAVSGQVHRLRIAGILTGKSLPVPEDLVLMDLPAAQHLLGRSGLVDRVEIVLDDRQAAADPQYLTAIEARMRLDLPDGVVLRAAAERVADRAAMTAAFRLNLMILSLIAMLVAAYLILQALDAAVVRRRSEIAILKSLGVRARAVWFALMLEAALIGLLGSLAGVGLGYLLAMLTVGQLEGTVNALYFASSVEAIQLQASDWYIGFLLGFCFSLIAGWLPARDAMSTPPAQVLARGDWSPGFHWLSSKRLGIGLLLLGGIFLVMPPLEFAAGAHIPLGGFLAAACWILAAAQLSGTLLIGLSAGLRRLVSGPVGRLAFARLAEGSSRHRLAVAGLVVAVSMVTGMVQMVGSFRDTIERWFDVRFQAQLYISERGSGTAAERNGIVEAVARELRSHPDVLYSDEYYVSDVRSNEMYTLLAGVDLEAWTGRVQQIWHTPPGRLKLASGAEPALVSEAFARRFDVLNGGSVELLTPAGIQRVSPIAIFADYGNEFGTAAIDQTAWREWTGLPRPLNISLFLREEVDVNSLRDELRLRYPGLDIRNGEELRTAALEIFDQTFRVTAALNWIGVSVAMAGLVLGLCALFAESRSSWQAMRKLGFGRHRFVLVAALESAGIALAAWVSGSLAGLALGWLLVHVINVQSFGWTLLWSVPWVSLLSFGAVLLLAAYLSGALVGNWWYRREMS</sequence>
<accession>D5EPV9</accession>
<comment type="subcellular location">
    <subcellularLocation>
        <location evidence="1">Cell membrane</location>
        <topology evidence="1">Multi-pass membrane protein</topology>
    </subcellularLocation>
</comment>
<gene>
    <name evidence="8" type="ordered locus">Caka_2677</name>
</gene>
<dbReference type="eggNOG" id="COG4591">
    <property type="taxonomic scope" value="Bacteria"/>
</dbReference>
<evidence type="ECO:0000313" key="9">
    <source>
        <dbReference type="Proteomes" id="UP000000925"/>
    </source>
</evidence>
<feature type="transmembrane region" description="Helical" evidence="6">
    <location>
        <begin position="483"/>
        <end position="503"/>
    </location>
</feature>
<feature type="transmembrane region" description="Helical" evidence="6">
    <location>
        <begin position="432"/>
        <end position="462"/>
    </location>
</feature>
<dbReference type="Proteomes" id="UP000000925">
    <property type="component" value="Chromosome"/>
</dbReference>
<evidence type="ECO:0000256" key="4">
    <source>
        <dbReference type="ARBA" id="ARBA00022989"/>
    </source>
</evidence>
<feature type="transmembrane region" description="Helical" evidence="6">
    <location>
        <begin position="355"/>
        <end position="374"/>
    </location>
</feature>
<dbReference type="RefSeq" id="WP_013044414.1">
    <property type="nucleotide sequence ID" value="NC_014008.1"/>
</dbReference>
<dbReference type="KEGG" id="caa:Caka_2677"/>